<proteinExistence type="predicted"/>
<sequence>MSSVIYYGNSTGNCTNVDYLLKRYYLPVMYGAICVVGVVGNLTSLLVYVVQVRPWRSCSIIMVNLAITDLFYMLSMPFLVYYYTRGDSWMLGDFGCRFMRFGFHFNLYGSILFLTCLAIFRYVAVVYPLKATQLQRKRWGITACVVVWILAGAQMAPMLQMISTVQNRNKTYCLDLASNDPAEVWWYGWMLTALGYLLPLVVVCVCYLSIARELSRPAPLTGNWARAKARARRLIVLVLTCFIVCFLPYHILRALRIYTRRTPEVSCLLDRWVHAVYIISRPLAVLNTVFNLALYTLAGDQFKKAFLSLFKCDQALVKLRGLVTVELISKPNTQTTSGR</sequence>
<keyword evidence="2" id="KW-1003">Cell membrane</keyword>
<keyword evidence="11" id="KW-1185">Reference proteome</keyword>
<evidence type="ECO:0000259" key="10">
    <source>
        <dbReference type="PROSITE" id="PS50262"/>
    </source>
</evidence>
<dbReference type="PANTHER" id="PTHR24231">
    <property type="entry name" value="PURINOCEPTOR-RELATED G-PROTEIN COUPLED RECEPTOR"/>
    <property type="match status" value="1"/>
</dbReference>
<evidence type="ECO:0000256" key="9">
    <source>
        <dbReference type="SAM" id="Phobius"/>
    </source>
</evidence>
<dbReference type="GeneID" id="115816035"/>
<dbReference type="PANTHER" id="PTHR24231:SF15">
    <property type="entry name" value="2-OXOGLUTARATE RECEPTOR 1"/>
    <property type="match status" value="1"/>
</dbReference>
<dbReference type="InterPro" id="IPR017452">
    <property type="entry name" value="GPCR_Rhodpsn_7TM"/>
</dbReference>
<dbReference type="GO" id="GO:0004930">
    <property type="term" value="F:G protein-coupled receptor activity"/>
    <property type="evidence" value="ECO:0007669"/>
    <property type="project" value="UniProtKB-KW"/>
</dbReference>
<dbReference type="PRINTS" id="PR01157">
    <property type="entry name" value="P2YPURNOCPTR"/>
</dbReference>
<evidence type="ECO:0000256" key="7">
    <source>
        <dbReference type="ARBA" id="ARBA00023170"/>
    </source>
</evidence>
<name>A0A6J2VS31_CHACN</name>
<feature type="transmembrane region" description="Helical" evidence="9">
    <location>
        <begin position="28"/>
        <end position="49"/>
    </location>
</feature>
<keyword evidence="6 9" id="KW-0472">Membrane</keyword>
<dbReference type="GO" id="GO:0005886">
    <property type="term" value="C:plasma membrane"/>
    <property type="evidence" value="ECO:0007669"/>
    <property type="project" value="UniProtKB-SubCell"/>
</dbReference>
<keyword evidence="8" id="KW-0807">Transducer</keyword>
<keyword evidence="3 9" id="KW-0812">Transmembrane</keyword>
<evidence type="ECO:0000256" key="3">
    <source>
        <dbReference type="ARBA" id="ARBA00022692"/>
    </source>
</evidence>
<feature type="domain" description="G-protein coupled receptors family 1 profile" evidence="10">
    <location>
        <begin position="40"/>
        <end position="295"/>
    </location>
</feature>
<dbReference type="PROSITE" id="PS50262">
    <property type="entry name" value="G_PROTEIN_RECEP_F1_2"/>
    <property type="match status" value="1"/>
</dbReference>
<dbReference type="RefSeq" id="XP_030634867.1">
    <property type="nucleotide sequence ID" value="XM_030779007.1"/>
</dbReference>
<evidence type="ECO:0000256" key="4">
    <source>
        <dbReference type="ARBA" id="ARBA00022989"/>
    </source>
</evidence>
<evidence type="ECO:0000313" key="12">
    <source>
        <dbReference type="RefSeq" id="XP_030634867.1"/>
    </source>
</evidence>
<dbReference type="InterPro" id="IPR000276">
    <property type="entry name" value="GPCR_Rhodpsn"/>
</dbReference>
<reference evidence="12" key="1">
    <citation type="submission" date="2025-08" db="UniProtKB">
        <authorList>
            <consortium name="RefSeq"/>
        </authorList>
    </citation>
    <scope>IDENTIFICATION</scope>
</reference>
<feature type="transmembrane region" description="Helical" evidence="9">
    <location>
        <begin position="103"/>
        <end position="127"/>
    </location>
</feature>
<gene>
    <name evidence="12" type="primary">LOC115816035</name>
</gene>
<dbReference type="SUPFAM" id="SSF81321">
    <property type="entry name" value="Family A G protein-coupled receptor-like"/>
    <property type="match status" value="1"/>
</dbReference>
<feature type="transmembrane region" description="Helical" evidence="9">
    <location>
        <begin position="61"/>
        <end position="83"/>
    </location>
</feature>
<feature type="transmembrane region" description="Helical" evidence="9">
    <location>
        <begin position="272"/>
        <end position="298"/>
    </location>
</feature>
<keyword evidence="4 9" id="KW-1133">Transmembrane helix</keyword>
<feature type="transmembrane region" description="Helical" evidence="9">
    <location>
        <begin position="231"/>
        <end position="252"/>
    </location>
</feature>
<dbReference type="PRINTS" id="PR00237">
    <property type="entry name" value="GPCRRHODOPSN"/>
</dbReference>
<comment type="subcellular location">
    <subcellularLocation>
        <location evidence="1">Cell membrane</location>
        <topology evidence="1">Multi-pass membrane protein</topology>
    </subcellularLocation>
</comment>
<dbReference type="AlphaFoldDB" id="A0A6J2VS31"/>
<feature type="transmembrane region" description="Helical" evidence="9">
    <location>
        <begin position="184"/>
        <end position="210"/>
    </location>
</feature>
<keyword evidence="5" id="KW-0297">G-protein coupled receptor</keyword>
<evidence type="ECO:0000313" key="11">
    <source>
        <dbReference type="Proteomes" id="UP000504632"/>
    </source>
</evidence>
<dbReference type="Gene3D" id="1.20.1070.10">
    <property type="entry name" value="Rhodopsin 7-helix transmembrane proteins"/>
    <property type="match status" value="1"/>
</dbReference>
<evidence type="ECO:0000256" key="5">
    <source>
        <dbReference type="ARBA" id="ARBA00023040"/>
    </source>
</evidence>
<dbReference type="OrthoDB" id="5967390at2759"/>
<organism evidence="11 12">
    <name type="scientific">Chanos chanos</name>
    <name type="common">Milkfish</name>
    <name type="synonym">Mugil chanos</name>
    <dbReference type="NCBI Taxonomy" id="29144"/>
    <lineage>
        <taxon>Eukaryota</taxon>
        <taxon>Metazoa</taxon>
        <taxon>Chordata</taxon>
        <taxon>Craniata</taxon>
        <taxon>Vertebrata</taxon>
        <taxon>Euteleostomi</taxon>
        <taxon>Actinopterygii</taxon>
        <taxon>Neopterygii</taxon>
        <taxon>Teleostei</taxon>
        <taxon>Ostariophysi</taxon>
        <taxon>Gonorynchiformes</taxon>
        <taxon>Chanidae</taxon>
        <taxon>Chanos</taxon>
    </lineage>
</organism>
<dbReference type="InParanoid" id="A0A6J2VS31"/>
<protein>
    <submittedName>
        <fullName evidence="12">2-oxoglutarate receptor 1-like</fullName>
    </submittedName>
</protein>
<evidence type="ECO:0000256" key="1">
    <source>
        <dbReference type="ARBA" id="ARBA00004651"/>
    </source>
</evidence>
<feature type="transmembrane region" description="Helical" evidence="9">
    <location>
        <begin position="139"/>
        <end position="159"/>
    </location>
</feature>
<accession>A0A6J2VS31</accession>
<dbReference type="FunCoup" id="A0A6J2VS31">
    <property type="interactions" value="458"/>
</dbReference>
<evidence type="ECO:0000256" key="2">
    <source>
        <dbReference type="ARBA" id="ARBA00022475"/>
    </source>
</evidence>
<evidence type="ECO:0000256" key="6">
    <source>
        <dbReference type="ARBA" id="ARBA00023136"/>
    </source>
</evidence>
<dbReference type="Proteomes" id="UP000504632">
    <property type="component" value="Chromosome 7"/>
</dbReference>
<dbReference type="Pfam" id="PF00001">
    <property type="entry name" value="7tm_1"/>
    <property type="match status" value="1"/>
</dbReference>
<keyword evidence="7" id="KW-0675">Receptor</keyword>
<evidence type="ECO:0000256" key="8">
    <source>
        <dbReference type="ARBA" id="ARBA00023224"/>
    </source>
</evidence>